<dbReference type="GO" id="GO:2001295">
    <property type="term" value="P:malonyl-CoA biosynthetic process"/>
    <property type="evidence" value="ECO:0007669"/>
    <property type="project" value="TreeGrafter"/>
</dbReference>
<dbReference type="NCBIfam" id="NF045930">
    <property type="entry name" value="Cytc6PetJCyano"/>
    <property type="match status" value="1"/>
</dbReference>
<evidence type="ECO:0000256" key="7">
    <source>
        <dbReference type="ARBA" id="ARBA00022617"/>
    </source>
</evidence>
<dbReference type="Gene3D" id="1.10.760.10">
    <property type="entry name" value="Cytochrome c-like domain"/>
    <property type="match status" value="2"/>
</dbReference>
<keyword evidence="9 18" id="KW-0479">Metal-binding</keyword>
<dbReference type="FunFam" id="1.10.760.10:FF:000038">
    <property type="entry name" value="Cytochrome c6"/>
    <property type="match status" value="1"/>
</dbReference>
<dbReference type="PROSITE" id="PS51007">
    <property type="entry name" value="CYTC"/>
    <property type="match status" value="2"/>
</dbReference>
<evidence type="ECO:0000259" key="19">
    <source>
        <dbReference type="PROSITE" id="PS50980"/>
    </source>
</evidence>
<dbReference type="PANTHER" id="PTHR42995">
    <property type="entry name" value="ACETYL-COENZYME A CARBOXYLASE CARBOXYL TRANSFERASE SUBUNIT BETA, CHLOROPLASTIC"/>
    <property type="match status" value="1"/>
</dbReference>
<dbReference type="HAMAP" id="MF_00594">
    <property type="entry name" value="Cytc_PetJ"/>
    <property type="match status" value="1"/>
</dbReference>
<dbReference type="eggNOG" id="KOG0540">
    <property type="taxonomic scope" value="Eukaryota"/>
</dbReference>
<evidence type="ECO:0000256" key="16">
    <source>
        <dbReference type="ARBA" id="ARBA00031247"/>
    </source>
</evidence>
<dbReference type="NCBIfam" id="TIGR03045">
    <property type="entry name" value="PS_II_C550"/>
    <property type="match status" value="1"/>
</dbReference>
<dbReference type="Pfam" id="PF13442">
    <property type="entry name" value="Cytochrome_CBB3"/>
    <property type="match status" value="1"/>
</dbReference>
<comment type="subcellular location">
    <subcellularLocation>
        <location evidence="2">Plastid</location>
        <location evidence="2">Chloroplast thylakoid lumen</location>
    </subcellularLocation>
</comment>
<accession>M2XEW1</accession>
<evidence type="ECO:0000313" key="21">
    <source>
        <dbReference type="EMBL" id="EME28527.1"/>
    </source>
</evidence>
<dbReference type="SUPFAM" id="SSF52096">
    <property type="entry name" value="ClpP/crotonase"/>
    <property type="match status" value="1"/>
</dbReference>
<dbReference type="Pfam" id="PF01039">
    <property type="entry name" value="Carboxyl_trans"/>
    <property type="match status" value="1"/>
</dbReference>
<dbReference type="GO" id="GO:0042651">
    <property type="term" value="C:thylakoid membrane"/>
    <property type="evidence" value="ECO:0007669"/>
    <property type="project" value="InterPro"/>
</dbReference>
<dbReference type="STRING" id="130081.M2XEW1"/>
<dbReference type="RefSeq" id="XP_005705047.1">
    <property type="nucleotide sequence ID" value="XM_005704990.1"/>
</dbReference>
<dbReference type="SUPFAM" id="SSF46626">
    <property type="entry name" value="Cytochrome c"/>
    <property type="match status" value="2"/>
</dbReference>
<dbReference type="HAMAP" id="MF_01378">
    <property type="entry name" value="PSII_Cyt550"/>
    <property type="match status" value="1"/>
</dbReference>
<dbReference type="InterPro" id="IPR029490">
    <property type="entry name" value="Cytochrom_C550"/>
</dbReference>
<keyword evidence="21" id="KW-0436">Ligase</keyword>
<dbReference type="EMBL" id="KB454519">
    <property type="protein sequence ID" value="EME28527.1"/>
    <property type="molecule type" value="Genomic_DNA"/>
</dbReference>
<dbReference type="GO" id="GO:0009543">
    <property type="term" value="C:chloroplast thylakoid lumen"/>
    <property type="evidence" value="ECO:0007669"/>
    <property type="project" value="UniProtKB-SubCell"/>
</dbReference>
<dbReference type="GO" id="GO:0009523">
    <property type="term" value="C:photosystem II"/>
    <property type="evidence" value="ECO:0007669"/>
    <property type="project" value="UniProtKB-KW"/>
</dbReference>
<evidence type="ECO:0000256" key="1">
    <source>
        <dbReference type="ARBA" id="ARBA00002347"/>
    </source>
</evidence>
<evidence type="ECO:0000256" key="13">
    <source>
        <dbReference type="ARBA" id="ARBA00023136"/>
    </source>
</evidence>
<evidence type="ECO:0000256" key="2">
    <source>
        <dbReference type="ARBA" id="ARBA00004456"/>
    </source>
</evidence>
<dbReference type="GO" id="GO:0003989">
    <property type="term" value="F:acetyl-CoA carboxylase activity"/>
    <property type="evidence" value="ECO:0007669"/>
    <property type="project" value="InterPro"/>
</dbReference>
<feature type="domain" description="CoA carboxyltransferase N-terminal" evidence="19">
    <location>
        <begin position="51"/>
        <end position="320"/>
    </location>
</feature>
<dbReference type="GO" id="GO:0005506">
    <property type="term" value="F:iron ion binding"/>
    <property type="evidence" value="ECO:0007669"/>
    <property type="project" value="InterPro"/>
</dbReference>
<dbReference type="OrthoDB" id="10053020at2759"/>
<evidence type="ECO:0000256" key="18">
    <source>
        <dbReference type="PROSITE-ProRule" id="PRU00433"/>
    </source>
</evidence>
<dbReference type="KEGG" id="gsl:Gasu_40720"/>
<dbReference type="Gramene" id="EME28527">
    <property type="protein sequence ID" value="EME28527"/>
    <property type="gene ID" value="Gasu_40720"/>
</dbReference>
<name>M2XEW1_GALSU</name>
<dbReference type="InterPro" id="IPR009056">
    <property type="entry name" value="Cyt_c-like_dom"/>
</dbReference>
<dbReference type="Gene3D" id="3.90.226.10">
    <property type="entry name" value="2-enoyl-CoA Hydratase, Chain A, domain 1"/>
    <property type="match status" value="1"/>
</dbReference>
<evidence type="ECO:0000256" key="17">
    <source>
        <dbReference type="ARBA" id="ARBA00033211"/>
    </source>
</evidence>
<comment type="function">
    <text evidence="1">Functions as an electron carrier between membrane-bound cytochrome b6-f and photosystem I in oxygenic photosynthesis.</text>
</comment>
<proteinExistence type="inferred from homology"/>
<evidence type="ECO:0000313" key="22">
    <source>
        <dbReference type="Proteomes" id="UP000030680"/>
    </source>
</evidence>
<evidence type="ECO:0000256" key="8">
    <source>
        <dbReference type="ARBA" id="ARBA00022679"/>
    </source>
</evidence>
<evidence type="ECO:0000256" key="5">
    <source>
        <dbReference type="ARBA" id="ARBA00022448"/>
    </source>
</evidence>
<evidence type="ECO:0000259" key="20">
    <source>
        <dbReference type="PROSITE" id="PS51007"/>
    </source>
</evidence>
<dbReference type="GO" id="GO:0020037">
    <property type="term" value="F:heme binding"/>
    <property type="evidence" value="ECO:0007669"/>
    <property type="project" value="InterPro"/>
</dbReference>
<dbReference type="GO" id="GO:0015979">
    <property type="term" value="P:photosynthesis"/>
    <property type="evidence" value="ECO:0007669"/>
    <property type="project" value="UniProtKB-KW"/>
</dbReference>
<evidence type="ECO:0000256" key="14">
    <source>
        <dbReference type="ARBA" id="ARBA00023276"/>
    </source>
</evidence>
<sequence>MSNGLDNINNDNIIKDFQRVIRNKIKLNSIRTTKRLHNLKQIKPLQIRQGIWFICPCCENTLPRAQLEKKSYICIYCNYYFPLPSHKRIQEIIDQNTWTPINTNLISTDPLGFYDIKAYNSRLEENKIKTKLQDAVETGIGLINGIKVACAVMDFRFMGGSMGSAVGEKITRLIEQATLYKLPVIIFCASGGARMQEGILSLMQMAKISSVLAKHKNASLLYISVLTSPTTGGVTASFGMLGDIIIAEPRAVVAFAGRRVIEQTIKQKLPPDFQIAELLWKKGFVDLIIQRTELKNKLYQLLRLHCQIAILSIIYIIISNANLASANDLDEKSRTVLLNENGKTITLTTEQVKKGKRLFNSNCAQCHSGGGTKTNPNIGLDIKSLQSATPKRDNIEALIDYMKNPTTYDGTESIAEIHPSIKSADIFPKMRNMTDDDLFAIAGHILLQSNIASEKWGGVAFAADLSNGEQIFSANCAACHTGGNNVIMPEKTLKKESLEANKVNTVEAITYQVTNGKNAMPAFGGRLSDTDIEDVANYILTQAEKGWSN</sequence>
<dbReference type="InterPro" id="IPR011762">
    <property type="entry name" value="COA_CT_N"/>
</dbReference>
<dbReference type="GO" id="GO:0016740">
    <property type="term" value="F:transferase activity"/>
    <property type="evidence" value="ECO:0007669"/>
    <property type="project" value="UniProtKB-KW"/>
</dbReference>
<protein>
    <recommendedName>
        <fullName evidence="17">Cytochrome c-553</fullName>
    </recommendedName>
    <alternativeName>
        <fullName evidence="16">Cytochrome c553</fullName>
    </alternativeName>
    <alternativeName>
        <fullName evidence="15">Soluble cytochrome f</fullName>
    </alternativeName>
</protein>
<gene>
    <name evidence="21" type="ORF">Gasu_40720</name>
</gene>
<evidence type="ECO:0000256" key="11">
    <source>
        <dbReference type="ARBA" id="ARBA00023004"/>
    </source>
</evidence>
<dbReference type="PRINTS" id="PR01070">
    <property type="entry name" value="ACCCTRFRASEB"/>
</dbReference>
<dbReference type="Proteomes" id="UP000030680">
    <property type="component" value="Unassembled WGS sequence"/>
</dbReference>
<evidence type="ECO:0000256" key="10">
    <source>
        <dbReference type="ARBA" id="ARBA00022982"/>
    </source>
</evidence>
<evidence type="ECO:0000256" key="9">
    <source>
        <dbReference type="ARBA" id="ARBA00022723"/>
    </source>
</evidence>
<dbReference type="InterPro" id="IPR036909">
    <property type="entry name" value="Cyt_c-like_dom_sf"/>
</dbReference>
<dbReference type="AlphaFoldDB" id="M2XEW1"/>
<dbReference type="GO" id="GO:0006633">
    <property type="term" value="P:fatty acid biosynthetic process"/>
    <property type="evidence" value="ECO:0007669"/>
    <property type="project" value="InterPro"/>
</dbReference>
<dbReference type="InterPro" id="IPR023655">
    <property type="entry name" value="Cyt_C6"/>
</dbReference>
<keyword evidence="5" id="KW-0813">Transport</keyword>
<dbReference type="GO" id="GO:0009317">
    <property type="term" value="C:acetyl-CoA carboxylase complex"/>
    <property type="evidence" value="ECO:0007669"/>
    <property type="project" value="InterPro"/>
</dbReference>
<organism evidence="21 22">
    <name type="scientific">Galdieria sulphuraria</name>
    <name type="common">Red alga</name>
    <dbReference type="NCBI Taxonomy" id="130081"/>
    <lineage>
        <taxon>Eukaryota</taxon>
        <taxon>Rhodophyta</taxon>
        <taxon>Bangiophyceae</taxon>
        <taxon>Galdieriales</taxon>
        <taxon>Galdieriaceae</taxon>
        <taxon>Galdieria</taxon>
    </lineage>
</organism>
<evidence type="ECO:0000256" key="12">
    <source>
        <dbReference type="ARBA" id="ARBA00023078"/>
    </source>
</evidence>
<reference evidence="22" key="1">
    <citation type="journal article" date="2013" name="Science">
        <title>Gene transfer from bacteria and archaea facilitated evolution of an extremophilic eukaryote.</title>
        <authorList>
            <person name="Schonknecht G."/>
            <person name="Chen W.H."/>
            <person name="Ternes C.M."/>
            <person name="Barbier G.G."/>
            <person name="Shrestha R.P."/>
            <person name="Stanke M."/>
            <person name="Brautigam A."/>
            <person name="Baker B.J."/>
            <person name="Banfield J.F."/>
            <person name="Garavito R.M."/>
            <person name="Carr K."/>
            <person name="Wilkerson C."/>
            <person name="Rensing S.A."/>
            <person name="Gagneul D."/>
            <person name="Dickenson N.E."/>
            <person name="Oesterhelt C."/>
            <person name="Lercher M.J."/>
            <person name="Weber A.P."/>
        </authorList>
    </citation>
    <scope>NUCLEOTIDE SEQUENCE [LARGE SCALE GENOMIC DNA]</scope>
    <source>
        <strain evidence="22">074W</strain>
    </source>
</reference>
<keyword evidence="14" id="KW-0604">Photosystem II</keyword>
<keyword evidence="12" id="KW-0793">Thylakoid</keyword>
<dbReference type="HAMAP" id="MF_01395">
    <property type="entry name" value="AcetylCoA_CT_beta"/>
    <property type="match status" value="1"/>
</dbReference>
<dbReference type="InterPro" id="IPR000438">
    <property type="entry name" value="Acetyl_CoA_COase_Trfase_b_su"/>
</dbReference>
<dbReference type="InterPro" id="IPR029045">
    <property type="entry name" value="ClpP/crotonase-like_dom_sf"/>
</dbReference>
<keyword evidence="7 18" id="KW-0349">Heme</keyword>
<feature type="domain" description="Cytochrome c" evidence="20">
    <location>
        <begin position="463"/>
        <end position="543"/>
    </location>
</feature>
<dbReference type="InterPro" id="IPR034733">
    <property type="entry name" value="AcCoA_carboxyl_beta"/>
</dbReference>
<dbReference type="InterPro" id="IPR017851">
    <property type="entry name" value="PsbV_cyt_c550"/>
</dbReference>
<evidence type="ECO:0000256" key="6">
    <source>
        <dbReference type="ARBA" id="ARBA00022531"/>
    </source>
</evidence>
<dbReference type="Pfam" id="PF14495">
    <property type="entry name" value="Cytochrom_C550"/>
    <property type="match status" value="1"/>
</dbReference>
<feature type="domain" description="Cytochrome c" evidence="20">
    <location>
        <begin position="350"/>
        <end position="449"/>
    </location>
</feature>
<comment type="similarity">
    <text evidence="3">Belongs to the cytochrome c family. PetJ subfamily.</text>
</comment>
<keyword evidence="13" id="KW-0472">Membrane</keyword>
<dbReference type="NCBIfam" id="TIGR00515">
    <property type="entry name" value="accD"/>
    <property type="match status" value="1"/>
</dbReference>
<evidence type="ECO:0000256" key="4">
    <source>
        <dbReference type="ARBA" id="ARBA00011842"/>
    </source>
</evidence>
<dbReference type="PROSITE" id="PS50980">
    <property type="entry name" value="COA_CT_NTER"/>
    <property type="match status" value="1"/>
</dbReference>
<keyword evidence="11 18" id="KW-0408">Iron</keyword>
<comment type="subunit">
    <text evidence="4">Acetyl-CoA carboxylase is a heterohexamer composed of biotin carboxyl carrier protein, biotin carboxylase and 2 subunits each of ACCase subunit alpha and ACCase plastid-coded subunit beta (accD).</text>
</comment>
<evidence type="ECO:0000256" key="15">
    <source>
        <dbReference type="ARBA" id="ARBA00030448"/>
    </source>
</evidence>
<dbReference type="GO" id="GO:0009055">
    <property type="term" value="F:electron transfer activity"/>
    <property type="evidence" value="ECO:0007669"/>
    <property type="project" value="InterPro"/>
</dbReference>
<keyword evidence="8 21" id="KW-0808">Transferase</keyword>
<evidence type="ECO:0000256" key="3">
    <source>
        <dbReference type="ARBA" id="ARBA00009650"/>
    </source>
</evidence>
<dbReference type="GeneID" id="17087360"/>
<keyword evidence="10" id="KW-0249">Electron transport</keyword>
<keyword evidence="22" id="KW-1185">Reference proteome</keyword>
<dbReference type="PANTHER" id="PTHR42995:SF5">
    <property type="entry name" value="ACETYL-COENZYME A CARBOXYLASE CARBOXYL TRANSFERASE SUBUNIT BETA, CHLOROPLASTIC"/>
    <property type="match status" value="1"/>
</dbReference>
<keyword evidence="6" id="KW-0602">Photosynthesis</keyword>